<dbReference type="PANTHER" id="PTHR30472">
    <property type="entry name" value="FERRIC ENTEROBACTIN TRANSPORT SYSTEM PERMEASE PROTEIN"/>
    <property type="match status" value="1"/>
</dbReference>
<feature type="transmembrane region" description="Helical" evidence="8">
    <location>
        <begin position="247"/>
        <end position="273"/>
    </location>
</feature>
<keyword evidence="5 8" id="KW-0812">Transmembrane</keyword>
<reference evidence="9 10" key="1">
    <citation type="journal article" date="2019" name="Int. J. Syst. Evol. Microbiol.">
        <title>The Global Catalogue of Microorganisms (GCM) 10K type strain sequencing project: providing services to taxonomists for standard genome sequencing and annotation.</title>
        <authorList>
            <consortium name="The Broad Institute Genomics Platform"/>
            <consortium name="The Broad Institute Genome Sequencing Center for Infectious Disease"/>
            <person name="Wu L."/>
            <person name="Ma J."/>
        </authorList>
    </citation>
    <scope>NUCLEOTIDE SEQUENCE [LARGE SCALE GENOMIC DNA]</scope>
    <source>
        <strain evidence="9 10">JCM 14303</strain>
    </source>
</reference>
<evidence type="ECO:0000256" key="1">
    <source>
        <dbReference type="ARBA" id="ARBA00004651"/>
    </source>
</evidence>
<dbReference type="PANTHER" id="PTHR30472:SF24">
    <property type="entry name" value="FERRIC ENTEROBACTIN TRANSPORT SYSTEM PERMEASE PROTEIN FEPG"/>
    <property type="match status" value="1"/>
</dbReference>
<dbReference type="Pfam" id="PF01032">
    <property type="entry name" value="FecCD"/>
    <property type="match status" value="1"/>
</dbReference>
<comment type="subcellular location">
    <subcellularLocation>
        <location evidence="1">Cell membrane</location>
        <topology evidence="1">Multi-pass membrane protein</topology>
    </subcellularLocation>
</comment>
<evidence type="ECO:0000313" key="9">
    <source>
        <dbReference type="EMBL" id="GAA1535209.1"/>
    </source>
</evidence>
<dbReference type="EMBL" id="BAAANC010000002">
    <property type="protein sequence ID" value="GAA1535209.1"/>
    <property type="molecule type" value="Genomic_DNA"/>
</dbReference>
<dbReference type="Gene3D" id="1.10.3470.10">
    <property type="entry name" value="ABC transporter involved in vitamin B12 uptake, BtuC"/>
    <property type="match status" value="1"/>
</dbReference>
<evidence type="ECO:0000256" key="7">
    <source>
        <dbReference type="ARBA" id="ARBA00023136"/>
    </source>
</evidence>
<keyword evidence="10" id="KW-1185">Reference proteome</keyword>
<evidence type="ECO:0000256" key="3">
    <source>
        <dbReference type="ARBA" id="ARBA00022448"/>
    </source>
</evidence>
<feature type="transmembrane region" description="Helical" evidence="8">
    <location>
        <begin position="313"/>
        <end position="334"/>
    </location>
</feature>
<keyword evidence="7 8" id="KW-0472">Membrane</keyword>
<feature type="transmembrane region" description="Helical" evidence="8">
    <location>
        <begin position="127"/>
        <end position="146"/>
    </location>
</feature>
<keyword evidence="4" id="KW-1003">Cell membrane</keyword>
<feature type="transmembrane region" description="Helical" evidence="8">
    <location>
        <begin position="16"/>
        <end position="37"/>
    </location>
</feature>
<evidence type="ECO:0000256" key="2">
    <source>
        <dbReference type="ARBA" id="ARBA00007935"/>
    </source>
</evidence>
<accession>A0ABN2B8N4</accession>
<name>A0ABN2B8N4_9ACTN</name>
<sequence length="343" mass="34880">MSRAVRIGPLSGRVDLGGVVVLVVALLVAVAVGAYSLTVGDYEIPLAQVLGTLAGDGSLIMTDVVVNNRLPRVLVGLGVGFAFAVSGAIFQRLARNPLVSPDLIGINAGAALAAVVVITLLGASPFWLPVGALGGSLLTAITIYLFAFKRGIAGYRLVLVGIGVTAIIGSLTAYLLTLADIYTAKSALMWLSGSLAGRSWPEVWMIGLTLLVLLPAAVVASRQLRLLELGDDLARTLAGRVELSRGLLIAIGVGLAALATAAAGPIGFVALVAPQIARRLLAERAAGLLAAGAIGALLVVAADLVARELFAPIPLPVGVVTAFLGAPYLLLLMARANRVGRGG</sequence>
<dbReference type="InterPro" id="IPR000522">
    <property type="entry name" value="ABC_transptr_permease_BtuC"/>
</dbReference>
<feature type="transmembrane region" description="Helical" evidence="8">
    <location>
        <begin position="73"/>
        <end position="91"/>
    </location>
</feature>
<evidence type="ECO:0000256" key="5">
    <source>
        <dbReference type="ARBA" id="ARBA00022692"/>
    </source>
</evidence>
<dbReference type="SUPFAM" id="SSF81345">
    <property type="entry name" value="ABC transporter involved in vitamin B12 uptake, BtuC"/>
    <property type="match status" value="1"/>
</dbReference>
<proteinExistence type="inferred from homology"/>
<evidence type="ECO:0000256" key="8">
    <source>
        <dbReference type="SAM" id="Phobius"/>
    </source>
</evidence>
<keyword evidence="6 8" id="KW-1133">Transmembrane helix</keyword>
<gene>
    <name evidence="9" type="ORF">GCM10009741_42090</name>
</gene>
<comment type="similarity">
    <text evidence="2">Belongs to the binding-protein-dependent transport system permease family. FecCD subfamily.</text>
</comment>
<protein>
    <submittedName>
        <fullName evidence="9">Iron chelate uptake ABC transporter family permease subunit</fullName>
    </submittedName>
</protein>
<dbReference type="Proteomes" id="UP001500363">
    <property type="component" value="Unassembled WGS sequence"/>
</dbReference>
<feature type="transmembrane region" description="Helical" evidence="8">
    <location>
        <begin position="285"/>
        <end position="306"/>
    </location>
</feature>
<organism evidence="9 10">
    <name type="scientific">Kribbella lupini</name>
    <dbReference type="NCBI Taxonomy" id="291602"/>
    <lineage>
        <taxon>Bacteria</taxon>
        <taxon>Bacillati</taxon>
        <taxon>Actinomycetota</taxon>
        <taxon>Actinomycetes</taxon>
        <taxon>Propionibacteriales</taxon>
        <taxon>Kribbellaceae</taxon>
        <taxon>Kribbella</taxon>
    </lineage>
</organism>
<evidence type="ECO:0000256" key="6">
    <source>
        <dbReference type="ARBA" id="ARBA00022989"/>
    </source>
</evidence>
<feature type="transmembrane region" description="Helical" evidence="8">
    <location>
        <begin position="158"/>
        <end position="183"/>
    </location>
</feature>
<feature type="transmembrane region" description="Helical" evidence="8">
    <location>
        <begin position="103"/>
        <end position="121"/>
    </location>
</feature>
<evidence type="ECO:0000313" key="10">
    <source>
        <dbReference type="Proteomes" id="UP001500363"/>
    </source>
</evidence>
<dbReference type="CDD" id="cd06550">
    <property type="entry name" value="TM_ABC_iron-siderophores_like"/>
    <property type="match status" value="1"/>
</dbReference>
<keyword evidence="3" id="KW-0813">Transport</keyword>
<comment type="caution">
    <text evidence="9">The sequence shown here is derived from an EMBL/GenBank/DDBJ whole genome shotgun (WGS) entry which is preliminary data.</text>
</comment>
<dbReference type="InterPro" id="IPR037294">
    <property type="entry name" value="ABC_BtuC-like"/>
</dbReference>
<evidence type="ECO:0000256" key="4">
    <source>
        <dbReference type="ARBA" id="ARBA00022475"/>
    </source>
</evidence>